<proteinExistence type="predicted"/>
<sequence length="58" mass="6405">MAIDTAYVGRAEEGRNLISCQGAANSNSYSQTSSNLLMLQFPISFIREHDLSPVCHFL</sequence>
<gene>
    <name evidence="1" type="ORF">BofuT4_uP101160.1</name>
</gene>
<dbReference type="Proteomes" id="UP000008177">
    <property type="component" value="Unplaced contigs"/>
</dbReference>
<evidence type="ECO:0000313" key="1">
    <source>
        <dbReference type="EMBL" id="CCD34712.1"/>
    </source>
</evidence>
<dbReference type="InParanoid" id="G2YBX1"/>
<dbReference type="HOGENOM" id="CLU_2978864_0_0_1"/>
<dbReference type="EMBL" id="FQ790313">
    <property type="protein sequence ID" value="CCD34712.1"/>
    <property type="molecule type" value="Genomic_DNA"/>
</dbReference>
<name>G2YBX1_BOTF4</name>
<evidence type="ECO:0000313" key="2">
    <source>
        <dbReference type="Proteomes" id="UP000008177"/>
    </source>
</evidence>
<dbReference type="AlphaFoldDB" id="G2YBX1"/>
<reference evidence="2" key="1">
    <citation type="journal article" date="2011" name="PLoS Genet.">
        <title>Genomic analysis of the necrotrophic fungal pathogens Sclerotinia sclerotiorum and Botrytis cinerea.</title>
        <authorList>
            <person name="Amselem J."/>
            <person name="Cuomo C.A."/>
            <person name="van Kan J.A."/>
            <person name="Viaud M."/>
            <person name="Benito E.P."/>
            <person name="Couloux A."/>
            <person name="Coutinho P.M."/>
            <person name="de Vries R.P."/>
            <person name="Dyer P.S."/>
            <person name="Fillinger S."/>
            <person name="Fournier E."/>
            <person name="Gout L."/>
            <person name="Hahn M."/>
            <person name="Kohn L."/>
            <person name="Lapalu N."/>
            <person name="Plummer K.M."/>
            <person name="Pradier J.M."/>
            <person name="Quevillon E."/>
            <person name="Sharon A."/>
            <person name="Simon A."/>
            <person name="ten Have A."/>
            <person name="Tudzynski B."/>
            <person name="Tudzynski P."/>
            <person name="Wincker P."/>
            <person name="Andrew M."/>
            <person name="Anthouard V."/>
            <person name="Beever R.E."/>
            <person name="Beffa R."/>
            <person name="Benoit I."/>
            <person name="Bouzid O."/>
            <person name="Brault B."/>
            <person name="Chen Z."/>
            <person name="Choquer M."/>
            <person name="Collemare J."/>
            <person name="Cotton P."/>
            <person name="Danchin E.G."/>
            <person name="Da Silva C."/>
            <person name="Gautier A."/>
            <person name="Giraud C."/>
            <person name="Giraud T."/>
            <person name="Gonzalez C."/>
            <person name="Grossetete S."/>
            <person name="Guldener U."/>
            <person name="Henrissat B."/>
            <person name="Howlett B.J."/>
            <person name="Kodira C."/>
            <person name="Kretschmer M."/>
            <person name="Lappartient A."/>
            <person name="Leroch M."/>
            <person name="Levis C."/>
            <person name="Mauceli E."/>
            <person name="Neuveglise C."/>
            <person name="Oeser B."/>
            <person name="Pearson M."/>
            <person name="Poulain J."/>
            <person name="Poussereau N."/>
            <person name="Quesneville H."/>
            <person name="Rascle C."/>
            <person name="Schumacher J."/>
            <person name="Segurens B."/>
            <person name="Sexton A."/>
            <person name="Silva E."/>
            <person name="Sirven C."/>
            <person name="Soanes D.M."/>
            <person name="Talbot N.J."/>
            <person name="Templeton M."/>
            <person name="Yandava C."/>
            <person name="Yarden O."/>
            <person name="Zeng Q."/>
            <person name="Rollins J.A."/>
            <person name="Lebrun M.H."/>
            <person name="Dickman M."/>
        </authorList>
    </citation>
    <scope>NUCLEOTIDE SEQUENCE [LARGE SCALE GENOMIC DNA]</scope>
    <source>
        <strain evidence="2">T4</strain>
    </source>
</reference>
<protein>
    <submittedName>
        <fullName evidence="1">Uncharacterized protein</fullName>
    </submittedName>
</protein>
<accession>G2YBX1</accession>
<organism evidence="1 2">
    <name type="scientific">Botryotinia fuckeliana (strain T4)</name>
    <name type="common">Noble rot fungus</name>
    <name type="synonym">Botrytis cinerea</name>
    <dbReference type="NCBI Taxonomy" id="999810"/>
    <lineage>
        <taxon>Eukaryota</taxon>
        <taxon>Fungi</taxon>
        <taxon>Dikarya</taxon>
        <taxon>Ascomycota</taxon>
        <taxon>Pezizomycotina</taxon>
        <taxon>Leotiomycetes</taxon>
        <taxon>Helotiales</taxon>
        <taxon>Sclerotiniaceae</taxon>
        <taxon>Botrytis</taxon>
    </lineage>
</organism>